<dbReference type="InterPro" id="IPR023606">
    <property type="entry name" value="CoA-Trfase_III_dom_1_sf"/>
</dbReference>
<organism evidence="2 3">
    <name type="scientific">Marinibacterium profundimaris</name>
    <dbReference type="NCBI Taxonomy" id="1679460"/>
    <lineage>
        <taxon>Bacteria</taxon>
        <taxon>Pseudomonadati</taxon>
        <taxon>Pseudomonadota</taxon>
        <taxon>Alphaproteobacteria</taxon>
        <taxon>Rhodobacterales</taxon>
        <taxon>Paracoccaceae</taxon>
        <taxon>Marinibacterium</taxon>
    </lineage>
</organism>
<dbReference type="AlphaFoldDB" id="A0A225NIW6"/>
<dbReference type="OrthoDB" id="7208981at2"/>
<dbReference type="RefSeq" id="WP_088652409.1">
    <property type="nucleotide sequence ID" value="NZ_AQQR01000020.1"/>
</dbReference>
<evidence type="ECO:0000256" key="1">
    <source>
        <dbReference type="ARBA" id="ARBA00022679"/>
    </source>
</evidence>
<evidence type="ECO:0000313" key="2">
    <source>
        <dbReference type="EMBL" id="OWU68622.1"/>
    </source>
</evidence>
<comment type="caution">
    <text evidence="2">The sequence shown here is derived from an EMBL/GenBank/DDBJ whole genome shotgun (WGS) entry which is preliminary data.</text>
</comment>
<dbReference type="Proteomes" id="UP000215377">
    <property type="component" value="Unassembled WGS sequence"/>
</dbReference>
<name>A0A225NIW6_9RHOB</name>
<dbReference type="PANTHER" id="PTHR48207:SF3">
    <property type="entry name" value="SUCCINATE--HYDROXYMETHYLGLUTARATE COA-TRANSFERASE"/>
    <property type="match status" value="1"/>
</dbReference>
<dbReference type="SUPFAM" id="SSF89796">
    <property type="entry name" value="CoA-transferase family III (CaiB/BaiF)"/>
    <property type="match status" value="1"/>
</dbReference>
<dbReference type="EMBL" id="AQQR01000020">
    <property type="protein sequence ID" value="OWU68622.1"/>
    <property type="molecule type" value="Genomic_DNA"/>
</dbReference>
<dbReference type="Gene3D" id="3.30.1540.10">
    <property type="entry name" value="formyl-coa transferase, domain 3"/>
    <property type="match status" value="1"/>
</dbReference>
<gene>
    <name evidence="2" type="ORF">ATO3_23795</name>
</gene>
<protein>
    <submittedName>
        <fullName evidence="2">Carnitine dehydratase</fullName>
    </submittedName>
</protein>
<keyword evidence="1" id="KW-0808">Transferase</keyword>
<dbReference type="InterPro" id="IPR003673">
    <property type="entry name" value="CoA-Trfase_fam_III"/>
</dbReference>
<proteinExistence type="predicted"/>
<dbReference type="GO" id="GO:0008410">
    <property type="term" value="F:CoA-transferase activity"/>
    <property type="evidence" value="ECO:0007669"/>
    <property type="project" value="TreeGrafter"/>
</dbReference>
<dbReference type="InterPro" id="IPR050483">
    <property type="entry name" value="CoA-transferase_III_domain"/>
</dbReference>
<reference evidence="2 3" key="1">
    <citation type="submission" date="2013-04" db="EMBL/GenBank/DDBJ databases">
        <title>Oceanicola sp. 22II1-22F33 Genome Sequencing.</title>
        <authorList>
            <person name="Lai Q."/>
            <person name="Li G."/>
            <person name="Shao Z."/>
        </authorList>
    </citation>
    <scope>NUCLEOTIDE SEQUENCE [LARGE SCALE GENOMIC DNA]</scope>
    <source>
        <strain evidence="2 3">22II1-22F33</strain>
    </source>
</reference>
<dbReference type="Gene3D" id="3.40.50.10540">
    <property type="entry name" value="Crotonobetainyl-coa:carnitine coa-transferase, domain 1"/>
    <property type="match status" value="1"/>
</dbReference>
<sequence length="396" mass="41571">MTAAAAGGPLTGLKVVDLGQVYLGPYCGLMFALMGAEVIKVEPPGGDTIRGIAGGRENPAAMMLNSSKQSVVLDLQSEEGRSALLALADNADVLIENSRPGTMEKLGIGWETLSARNPRLVMGSGKGYAADSVYRDAPAMDFPIQALTGLMSVTGFPDGPPVKCGAAIADFLGGIHLFGGIMAALHARGTTGRGDFVQIAMQDVTHHALASNIASFLLAPDGFADRAGNSQAVLKVAPYDLFPAQDGQVAIMCLNDRHWQHLTRAMGRPDLAEDAELAEGPARCAQRARVDGWVTAWTSRHTRAEIFAALNSAHVPGAAVRTLAEVVSDEDMRARGMIHDLPHPDLGTVPVPGLPMQFARHNRVPPIPAPAAGADTARVLGALRQSGLSTRSEDKN</sequence>
<evidence type="ECO:0000313" key="3">
    <source>
        <dbReference type="Proteomes" id="UP000215377"/>
    </source>
</evidence>
<dbReference type="Pfam" id="PF02515">
    <property type="entry name" value="CoA_transf_3"/>
    <property type="match status" value="1"/>
</dbReference>
<accession>A0A225NIW6</accession>
<dbReference type="InterPro" id="IPR044855">
    <property type="entry name" value="CoA-Trfase_III_dom3_sf"/>
</dbReference>
<dbReference type="PANTHER" id="PTHR48207">
    <property type="entry name" value="SUCCINATE--HYDROXYMETHYLGLUTARATE COA-TRANSFERASE"/>
    <property type="match status" value="1"/>
</dbReference>
<keyword evidence="3" id="KW-1185">Reference proteome</keyword>